<dbReference type="SUPFAM" id="SSF51735">
    <property type="entry name" value="NAD(P)-binding Rossmann-fold domains"/>
    <property type="match status" value="1"/>
</dbReference>
<evidence type="ECO:0000256" key="1">
    <source>
        <dbReference type="SAM" id="MobiDB-lite"/>
    </source>
</evidence>
<dbReference type="InterPro" id="IPR036291">
    <property type="entry name" value="NAD(P)-bd_dom_sf"/>
</dbReference>
<comment type="caution">
    <text evidence="2">The sequence shown here is derived from an EMBL/GenBank/DDBJ whole genome shotgun (WGS) entry which is preliminary data.</text>
</comment>
<evidence type="ECO:0000313" key="3">
    <source>
        <dbReference type="Proteomes" id="UP001185922"/>
    </source>
</evidence>
<feature type="region of interest" description="Disordered" evidence="1">
    <location>
        <begin position="65"/>
        <end position="88"/>
    </location>
</feature>
<feature type="compositionally biased region" description="Polar residues" evidence="1">
    <location>
        <begin position="66"/>
        <end position="88"/>
    </location>
</feature>
<proteinExistence type="predicted"/>
<accession>A0AAE4U1X8</accession>
<dbReference type="RefSeq" id="WP_159404962.1">
    <property type="nucleotide sequence ID" value="NZ_JAPWID010000040.1"/>
</dbReference>
<dbReference type="EMBL" id="JAWLKH010000038">
    <property type="protein sequence ID" value="MDV6314569.1"/>
    <property type="molecule type" value="Genomic_DNA"/>
</dbReference>
<gene>
    <name evidence="2" type="ORF">R3Q15_22315</name>
</gene>
<reference evidence="2" key="1">
    <citation type="submission" date="2023-10" db="EMBL/GenBank/DDBJ databases">
        <title>Development of a sustainable strategy for remediation of hydrocarbon-contaminated territories based on the waste exchange concept.</title>
        <authorList>
            <person name="Krivoruchko A."/>
        </authorList>
    </citation>
    <scope>NUCLEOTIDE SEQUENCE</scope>
    <source>
        <strain evidence="2">IEGM 1279</strain>
    </source>
</reference>
<organism evidence="2 3">
    <name type="scientific">Gordonia amicalis</name>
    <dbReference type="NCBI Taxonomy" id="89053"/>
    <lineage>
        <taxon>Bacteria</taxon>
        <taxon>Bacillati</taxon>
        <taxon>Actinomycetota</taxon>
        <taxon>Actinomycetes</taxon>
        <taxon>Mycobacteriales</taxon>
        <taxon>Gordoniaceae</taxon>
        <taxon>Gordonia</taxon>
    </lineage>
</organism>
<dbReference type="InterPro" id="IPR002347">
    <property type="entry name" value="SDR_fam"/>
</dbReference>
<dbReference type="Gene3D" id="3.40.50.720">
    <property type="entry name" value="NAD(P)-binding Rossmann-like Domain"/>
    <property type="match status" value="1"/>
</dbReference>
<evidence type="ECO:0000313" key="2">
    <source>
        <dbReference type="EMBL" id="MDV6314569.1"/>
    </source>
</evidence>
<dbReference type="Pfam" id="PF13561">
    <property type="entry name" value="adh_short_C2"/>
    <property type="match status" value="1"/>
</dbReference>
<name>A0AAE4U1X8_9ACTN</name>
<dbReference type="AlphaFoldDB" id="A0AAE4U1X8"/>
<feature type="region of interest" description="Disordered" evidence="1">
    <location>
        <begin position="14"/>
        <end position="48"/>
    </location>
</feature>
<protein>
    <submittedName>
        <fullName evidence="2">SDR family oxidoreductase</fullName>
    </submittedName>
</protein>
<sequence length="132" mass="13713">MCCTATPLGCSGSIGPANDDVGVRATEHGHRHRRDPPRGPADPDPGELGITCNTLCSGYVEIPTRVPTQSSSAGKANTGRYSNPQQNYKDLTRTGRHATLDEVTHAAVSLLGEHSGAITGTTLNVDGGSSPY</sequence>
<dbReference type="Proteomes" id="UP001185922">
    <property type="component" value="Unassembled WGS sequence"/>
</dbReference>